<keyword evidence="1" id="KW-0805">Transcription regulation</keyword>
<gene>
    <name evidence="5" type="ORF">ATY41_08130</name>
</gene>
<dbReference type="InterPro" id="IPR036388">
    <property type="entry name" value="WH-like_DNA-bd_sf"/>
</dbReference>
<dbReference type="Gene3D" id="1.10.10.10">
    <property type="entry name" value="Winged helix-like DNA-binding domain superfamily/Winged helix DNA-binding domain"/>
    <property type="match status" value="1"/>
</dbReference>
<dbReference type="Proteomes" id="UP000094426">
    <property type="component" value="Unassembled WGS sequence"/>
</dbReference>
<keyword evidence="3" id="KW-0804">Transcription</keyword>
<sequence>MTLTRAASWGLLFVGERRLAELFLAEADSLQFPLQTLPGMQEELGKAIRYLLGEDVPAAIDTLLCLCRELLTGGSVFASLFMVRITLMTWPTQGGLDLLTEIVHITSRSFPSAFIRLLRVSFDDPGKLTALAIDYPADTDLPLILMALSCRIQQERNRPDFAEPLKKAFDLLNRKSRGPSDIPVLPTTTPGTSLSRREREIALLAGASSNAEIAVKLGLSVRTVESHLHNALQKTGLTSRRELFEVACK</sequence>
<dbReference type="PANTHER" id="PTHR44688:SF16">
    <property type="entry name" value="DNA-BINDING TRANSCRIPTIONAL ACTIVATOR DEVR_DOSR"/>
    <property type="match status" value="1"/>
</dbReference>
<proteinExistence type="predicted"/>
<evidence type="ECO:0000256" key="3">
    <source>
        <dbReference type="ARBA" id="ARBA00023163"/>
    </source>
</evidence>
<dbReference type="GO" id="GO:0006355">
    <property type="term" value="P:regulation of DNA-templated transcription"/>
    <property type="evidence" value="ECO:0007669"/>
    <property type="project" value="InterPro"/>
</dbReference>
<evidence type="ECO:0000313" key="6">
    <source>
        <dbReference type="Proteomes" id="UP000094426"/>
    </source>
</evidence>
<dbReference type="AlphaFoldDB" id="A0A1E2SM40"/>
<dbReference type="PANTHER" id="PTHR44688">
    <property type="entry name" value="DNA-BINDING TRANSCRIPTIONAL ACTIVATOR DEVR_DOSR"/>
    <property type="match status" value="1"/>
</dbReference>
<comment type="caution">
    <text evidence="5">The sequence shown here is derived from an EMBL/GenBank/DDBJ whole genome shotgun (WGS) entry which is preliminary data.</text>
</comment>
<dbReference type="EMBL" id="LNZG01000005">
    <property type="protein sequence ID" value="ODA90873.1"/>
    <property type="molecule type" value="Genomic_DNA"/>
</dbReference>
<evidence type="ECO:0000313" key="5">
    <source>
        <dbReference type="EMBL" id="ODA90873.1"/>
    </source>
</evidence>
<feature type="domain" description="HTH luxR-type" evidence="4">
    <location>
        <begin position="187"/>
        <end position="249"/>
    </location>
</feature>
<evidence type="ECO:0000256" key="2">
    <source>
        <dbReference type="ARBA" id="ARBA00023125"/>
    </source>
</evidence>
<dbReference type="InterPro" id="IPR016032">
    <property type="entry name" value="Sig_transdc_resp-reg_C-effctor"/>
</dbReference>
<dbReference type="SMART" id="SM00421">
    <property type="entry name" value="HTH_LUXR"/>
    <property type="match status" value="1"/>
</dbReference>
<dbReference type="RefSeq" id="WP_041767557.1">
    <property type="nucleotide sequence ID" value="NZ_LNZG01000005.1"/>
</dbReference>
<dbReference type="GO" id="GO:0003677">
    <property type="term" value="F:DNA binding"/>
    <property type="evidence" value="ECO:0007669"/>
    <property type="project" value="UniProtKB-KW"/>
</dbReference>
<dbReference type="SUPFAM" id="SSF46894">
    <property type="entry name" value="C-terminal effector domain of the bipartite response regulators"/>
    <property type="match status" value="1"/>
</dbReference>
<evidence type="ECO:0000259" key="4">
    <source>
        <dbReference type="PROSITE" id="PS50043"/>
    </source>
</evidence>
<protein>
    <recommendedName>
        <fullName evidence="4">HTH luxR-type domain-containing protein</fullName>
    </recommendedName>
</protein>
<keyword evidence="2" id="KW-0238">DNA-binding</keyword>
<evidence type="ECO:0000256" key="1">
    <source>
        <dbReference type="ARBA" id="ARBA00023015"/>
    </source>
</evidence>
<accession>A0A1E2SM40</accession>
<dbReference type="PROSITE" id="PS50043">
    <property type="entry name" value="HTH_LUXR_2"/>
    <property type="match status" value="1"/>
</dbReference>
<reference evidence="5 6" key="1">
    <citation type="submission" date="2015-11" db="EMBL/GenBank/DDBJ databases">
        <authorList>
            <person name="Zhang Y."/>
            <person name="Guo Z."/>
        </authorList>
    </citation>
    <scope>NUCLEOTIDE SEQUENCE [LARGE SCALE GENOMIC DNA]</scope>
    <source>
        <strain evidence="6">gdw1</strain>
    </source>
</reference>
<dbReference type="CDD" id="cd06170">
    <property type="entry name" value="LuxR_C_like"/>
    <property type="match status" value="1"/>
</dbReference>
<organism evidence="5 6">
    <name type="scientific">Leifsonia xyli subsp. xyli</name>
    <dbReference type="NCBI Taxonomy" id="59736"/>
    <lineage>
        <taxon>Bacteria</taxon>
        <taxon>Bacillati</taxon>
        <taxon>Actinomycetota</taxon>
        <taxon>Actinomycetes</taxon>
        <taxon>Micrococcales</taxon>
        <taxon>Microbacteriaceae</taxon>
        <taxon>Leifsonia</taxon>
    </lineage>
</organism>
<dbReference type="InterPro" id="IPR000792">
    <property type="entry name" value="Tscrpt_reg_LuxR_C"/>
</dbReference>
<name>A0A1E2SM40_LEIXY</name>
<dbReference type="Pfam" id="PF00196">
    <property type="entry name" value="GerE"/>
    <property type="match status" value="1"/>
</dbReference>